<reference evidence="2 3" key="1">
    <citation type="submission" date="2017-11" db="EMBL/GenBank/DDBJ databases">
        <title>Comparative genomics of Botrytis spp.</title>
        <authorList>
            <person name="Valero-Jimenez C.A."/>
            <person name="Tapia P."/>
            <person name="Veloso J."/>
            <person name="Silva-Moreno E."/>
            <person name="Staats M."/>
            <person name="Valdes J.H."/>
            <person name="Van Kan J.A.L."/>
        </authorList>
    </citation>
    <scope>NUCLEOTIDE SEQUENCE [LARGE SCALE GENOMIC DNA]</scope>
    <source>
        <strain evidence="2 3">MUCL2830</strain>
    </source>
</reference>
<feature type="compositionally biased region" description="Basic and acidic residues" evidence="1">
    <location>
        <begin position="29"/>
        <end position="106"/>
    </location>
</feature>
<sequence>MGVLEGERVLERLREMERLLRGKVVAAKGTDEKRTDAKIGEEKRIREKEKEKLKEREREREREDKLDIRRAEAKKERERMRIEKTREREASNRIDRGDLEGTRKWEDESEENSDYEGKKAGGYKVLEQVEKSKGSSGEKEKLVDV</sequence>
<keyword evidence="3" id="KW-1185">Reference proteome</keyword>
<dbReference type="Proteomes" id="UP000297299">
    <property type="component" value="Unassembled WGS sequence"/>
</dbReference>
<feature type="region of interest" description="Disordered" evidence="1">
    <location>
        <begin position="26"/>
        <end position="123"/>
    </location>
</feature>
<comment type="caution">
    <text evidence="2">The sequence shown here is derived from an EMBL/GenBank/DDBJ whole genome shotgun (WGS) entry which is preliminary data.</text>
</comment>
<dbReference type="EMBL" id="PHWZ01000413">
    <property type="protein sequence ID" value="TEY40916.1"/>
    <property type="molecule type" value="Genomic_DNA"/>
</dbReference>
<proteinExistence type="predicted"/>
<name>A0A4Y8CQI9_9HELO</name>
<evidence type="ECO:0000256" key="1">
    <source>
        <dbReference type="SAM" id="MobiDB-lite"/>
    </source>
</evidence>
<evidence type="ECO:0000313" key="2">
    <source>
        <dbReference type="EMBL" id="TEY40916.1"/>
    </source>
</evidence>
<evidence type="ECO:0000313" key="3">
    <source>
        <dbReference type="Proteomes" id="UP000297299"/>
    </source>
</evidence>
<protein>
    <submittedName>
        <fullName evidence="2">Uncharacterized protein</fullName>
    </submittedName>
</protein>
<organism evidence="2 3">
    <name type="scientific">Botryotinia calthae</name>
    <dbReference type="NCBI Taxonomy" id="38488"/>
    <lineage>
        <taxon>Eukaryota</taxon>
        <taxon>Fungi</taxon>
        <taxon>Dikarya</taxon>
        <taxon>Ascomycota</taxon>
        <taxon>Pezizomycotina</taxon>
        <taxon>Leotiomycetes</taxon>
        <taxon>Helotiales</taxon>
        <taxon>Sclerotiniaceae</taxon>
        <taxon>Botryotinia</taxon>
    </lineage>
</organism>
<accession>A0A4Y8CQI9</accession>
<dbReference type="STRING" id="38488.A0A4Y8CQI9"/>
<dbReference type="AlphaFoldDB" id="A0A4Y8CQI9"/>
<dbReference type="OrthoDB" id="411372at2759"/>
<gene>
    <name evidence="2" type="ORF">BOTCAL_0414g00150</name>
</gene>